<name>A0A2C9H8Q4_ANOQN</name>
<feature type="signal peptide" evidence="1">
    <location>
        <begin position="1"/>
        <end position="17"/>
    </location>
</feature>
<keyword evidence="1" id="KW-0732">Signal</keyword>
<dbReference type="EnsemblMetazoa" id="AQUA016866-RA">
    <property type="protein sequence ID" value="AQUA016866-PA"/>
    <property type="gene ID" value="AQUA016866"/>
</dbReference>
<keyword evidence="3" id="KW-1185">Reference proteome</keyword>
<reference evidence="2" key="1">
    <citation type="submission" date="2020-05" db="UniProtKB">
        <authorList>
            <consortium name="EnsemblMetazoa"/>
        </authorList>
    </citation>
    <scope>IDENTIFICATION</scope>
    <source>
        <strain evidence="2">SANGQUA</strain>
    </source>
</reference>
<evidence type="ECO:0000313" key="2">
    <source>
        <dbReference type="EnsemblMetazoa" id="AQUA016866-PA"/>
    </source>
</evidence>
<proteinExistence type="predicted"/>
<dbReference type="AlphaFoldDB" id="A0A2C9H8Q4"/>
<sequence>MFKDLLLIFCLATIALAGDYEDYESMEHNDHSKYEYEYGTKDFSTSGHKIHWEELEDNSVKKPNTLNETNITAGVVE</sequence>
<accession>A0A2C9H8Q4</accession>
<dbReference type="Proteomes" id="UP000076407">
    <property type="component" value="Unassembled WGS sequence"/>
</dbReference>
<organism evidence="2 3">
    <name type="scientific">Anopheles quadriannulatus</name>
    <name type="common">Mosquito</name>
    <dbReference type="NCBI Taxonomy" id="34691"/>
    <lineage>
        <taxon>Eukaryota</taxon>
        <taxon>Metazoa</taxon>
        <taxon>Ecdysozoa</taxon>
        <taxon>Arthropoda</taxon>
        <taxon>Hexapoda</taxon>
        <taxon>Insecta</taxon>
        <taxon>Pterygota</taxon>
        <taxon>Neoptera</taxon>
        <taxon>Endopterygota</taxon>
        <taxon>Diptera</taxon>
        <taxon>Nematocera</taxon>
        <taxon>Culicoidea</taxon>
        <taxon>Culicidae</taxon>
        <taxon>Anophelinae</taxon>
        <taxon>Anopheles</taxon>
    </lineage>
</organism>
<dbReference type="VEuPathDB" id="VectorBase:AQUA016866"/>
<feature type="chain" id="PRO_5013356374" evidence="1">
    <location>
        <begin position="18"/>
        <end position="77"/>
    </location>
</feature>
<evidence type="ECO:0000313" key="3">
    <source>
        <dbReference type="Proteomes" id="UP000076407"/>
    </source>
</evidence>
<evidence type="ECO:0000256" key="1">
    <source>
        <dbReference type="SAM" id="SignalP"/>
    </source>
</evidence>
<protein>
    <submittedName>
        <fullName evidence="2">Uncharacterized protein</fullName>
    </submittedName>
</protein>